<dbReference type="PANTHER" id="PTHR41533">
    <property type="entry name" value="L,D-TRANSPEPTIDASE HI_1667-RELATED"/>
    <property type="match status" value="1"/>
</dbReference>
<dbReference type="CDD" id="cd16913">
    <property type="entry name" value="YkuD_like"/>
    <property type="match status" value="1"/>
</dbReference>
<evidence type="ECO:0000256" key="9">
    <source>
        <dbReference type="SAM" id="SignalP"/>
    </source>
</evidence>
<evidence type="ECO:0000256" key="1">
    <source>
        <dbReference type="ARBA" id="ARBA00004752"/>
    </source>
</evidence>
<organism evidence="11 12">
    <name type="scientific">Croceicoccus pelagius</name>
    <dbReference type="NCBI Taxonomy" id="1703341"/>
    <lineage>
        <taxon>Bacteria</taxon>
        <taxon>Pseudomonadati</taxon>
        <taxon>Pseudomonadota</taxon>
        <taxon>Alphaproteobacteria</taxon>
        <taxon>Sphingomonadales</taxon>
        <taxon>Erythrobacteraceae</taxon>
        <taxon>Croceicoccus</taxon>
    </lineage>
</organism>
<dbReference type="Gene3D" id="2.40.440.10">
    <property type="entry name" value="L,D-transpeptidase catalytic domain-like"/>
    <property type="match status" value="1"/>
</dbReference>
<dbReference type="Proteomes" id="UP000598997">
    <property type="component" value="Unassembled WGS sequence"/>
</dbReference>
<dbReference type="GO" id="GO:0008360">
    <property type="term" value="P:regulation of cell shape"/>
    <property type="evidence" value="ECO:0007669"/>
    <property type="project" value="UniProtKB-UniRule"/>
</dbReference>
<keyword evidence="4 7" id="KW-0133">Cell shape</keyword>
<evidence type="ECO:0000256" key="6">
    <source>
        <dbReference type="ARBA" id="ARBA00023316"/>
    </source>
</evidence>
<evidence type="ECO:0000313" key="11">
    <source>
        <dbReference type="EMBL" id="GGD36022.1"/>
    </source>
</evidence>
<keyword evidence="9" id="KW-0732">Signal</keyword>
<dbReference type="GO" id="GO:0009252">
    <property type="term" value="P:peptidoglycan biosynthetic process"/>
    <property type="evidence" value="ECO:0007669"/>
    <property type="project" value="UniProtKB-KW"/>
</dbReference>
<dbReference type="RefSeq" id="WP_066764600.1">
    <property type="nucleotide sequence ID" value="NZ_BMIO01000002.1"/>
</dbReference>
<evidence type="ECO:0000259" key="10">
    <source>
        <dbReference type="PROSITE" id="PS52029"/>
    </source>
</evidence>
<evidence type="ECO:0000256" key="2">
    <source>
        <dbReference type="ARBA" id="ARBA00005992"/>
    </source>
</evidence>
<keyword evidence="3" id="KW-0808">Transferase</keyword>
<dbReference type="Pfam" id="PF03734">
    <property type="entry name" value="YkuD"/>
    <property type="match status" value="1"/>
</dbReference>
<dbReference type="InterPro" id="IPR045380">
    <property type="entry name" value="LD_TPept_scaffold_dom"/>
</dbReference>
<dbReference type="PANTHER" id="PTHR41533:SF2">
    <property type="entry name" value="BLR7131 PROTEIN"/>
    <property type="match status" value="1"/>
</dbReference>
<evidence type="ECO:0000256" key="4">
    <source>
        <dbReference type="ARBA" id="ARBA00022960"/>
    </source>
</evidence>
<evidence type="ECO:0000256" key="5">
    <source>
        <dbReference type="ARBA" id="ARBA00022984"/>
    </source>
</evidence>
<feature type="active site" description="Proton donor/acceptor" evidence="7">
    <location>
        <position position="351"/>
    </location>
</feature>
<evidence type="ECO:0000313" key="12">
    <source>
        <dbReference type="Proteomes" id="UP000598997"/>
    </source>
</evidence>
<dbReference type="Pfam" id="PF20142">
    <property type="entry name" value="Scaffold"/>
    <property type="match status" value="1"/>
</dbReference>
<dbReference type="EMBL" id="BMIO01000002">
    <property type="protein sequence ID" value="GGD36022.1"/>
    <property type="molecule type" value="Genomic_DNA"/>
</dbReference>
<feature type="chain" id="PRO_5037180814" description="L,D-TPase catalytic domain-containing protein" evidence="9">
    <location>
        <begin position="25"/>
        <end position="472"/>
    </location>
</feature>
<keyword evidence="6 7" id="KW-0961">Cell wall biogenesis/degradation</keyword>
<feature type="region of interest" description="Disordered" evidence="8">
    <location>
        <begin position="40"/>
        <end position="61"/>
    </location>
</feature>
<feature type="active site" description="Nucleophile" evidence="7">
    <location>
        <position position="370"/>
    </location>
</feature>
<comment type="pathway">
    <text evidence="1 7">Cell wall biogenesis; peptidoglycan biosynthesis.</text>
</comment>
<comment type="caution">
    <text evidence="11">The sequence shown here is derived from an EMBL/GenBank/DDBJ whole genome shotgun (WGS) entry which is preliminary data.</text>
</comment>
<comment type="similarity">
    <text evidence="2">Belongs to the YkuD family.</text>
</comment>
<dbReference type="InterPro" id="IPR005490">
    <property type="entry name" value="LD_TPept_cat_dom"/>
</dbReference>
<feature type="domain" description="L,D-TPase catalytic" evidence="10">
    <location>
        <begin position="234"/>
        <end position="399"/>
    </location>
</feature>
<protein>
    <recommendedName>
        <fullName evidence="10">L,D-TPase catalytic domain-containing protein</fullName>
    </recommendedName>
</protein>
<accession>A0A916Y9X1</accession>
<dbReference type="GO" id="GO:0016740">
    <property type="term" value="F:transferase activity"/>
    <property type="evidence" value="ECO:0007669"/>
    <property type="project" value="UniProtKB-KW"/>
</dbReference>
<dbReference type="InterPro" id="IPR038063">
    <property type="entry name" value="Transpep_catalytic_dom"/>
</dbReference>
<proteinExistence type="inferred from homology"/>
<dbReference type="InterPro" id="IPR052905">
    <property type="entry name" value="LD-transpeptidase_YkuD-like"/>
</dbReference>
<name>A0A916Y9X1_9SPHN</name>
<dbReference type="AlphaFoldDB" id="A0A916Y9X1"/>
<reference evidence="11 12" key="1">
    <citation type="journal article" date="2014" name="Int. J. Syst. Evol. Microbiol.">
        <title>Complete genome sequence of Corynebacterium casei LMG S-19264T (=DSM 44701T), isolated from a smear-ripened cheese.</title>
        <authorList>
            <consortium name="US DOE Joint Genome Institute (JGI-PGF)"/>
            <person name="Walter F."/>
            <person name="Albersmeier A."/>
            <person name="Kalinowski J."/>
            <person name="Ruckert C."/>
        </authorList>
    </citation>
    <scope>NUCLEOTIDE SEQUENCE [LARGE SCALE GENOMIC DNA]</scope>
    <source>
        <strain evidence="11 12">CGMCC 1.15358</strain>
    </source>
</reference>
<gene>
    <name evidence="11" type="ORF">GCM10010989_07670</name>
</gene>
<evidence type="ECO:0000256" key="3">
    <source>
        <dbReference type="ARBA" id="ARBA00022679"/>
    </source>
</evidence>
<feature type="compositionally biased region" description="Pro residues" evidence="8">
    <location>
        <begin position="47"/>
        <end position="59"/>
    </location>
</feature>
<dbReference type="SUPFAM" id="SSF141523">
    <property type="entry name" value="L,D-transpeptidase catalytic domain-like"/>
    <property type="match status" value="1"/>
</dbReference>
<dbReference type="GO" id="GO:0071555">
    <property type="term" value="P:cell wall organization"/>
    <property type="evidence" value="ECO:0007669"/>
    <property type="project" value="UniProtKB-UniRule"/>
</dbReference>
<feature type="signal peptide" evidence="9">
    <location>
        <begin position="1"/>
        <end position="24"/>
    </location>
</feature>
<evidence type="ECO:0000256" key="7">
    <source>
        <dbReference type="PROSITE-ProRule" id="PRU01373"/>
    </source>
</evidence>
<dbReference type="GO" id="GO:0004180">
    <property type="term" value="F:carboxypeptidase activity"/>
    <property type="evidence" value="ECO:0007669"/>
    <property type="project" value="UniProtKB-ARBA"/>
</dbReference>
<keyword evidence="5 7" id="KW-0573">Peptidoglycan synthesis</keyword>
<dbReference type="PROSITE" id="PS52029">
    <property type="entry name" value="LD_TPASE"/>
    <property type="match status" value="1"/>
</dbReference>
<sequence length="472" mass="51769">MLPHIRLTTTSLAAIALAASPALAQQKVPATMAQDGTVYVGEGQLPQPKPAQAPAPAPKTTPGAPVFQASPTVQTVPTDYFATAPAWTQGQAEALLGYIANLGNEGLFPADYRPAELEAAISAGDGEQLNEVATRIFTMVALDLRDGRTEMDARRQWFVRDPDAERLPIKPLLEDALATGDIVSALDSLNPVHPDYAVLKQMLMETPEGETEKRAKIRVNMDRWRWLARDLGRSYLLTNVPEYQLRLTVNDKIVRSYRTIVGKPGRTSTPQLAETVEGVIFNPTWTVPQSIVVGEGLGAKVLNNPSYAKAKNYKAWKNDNGLITVVQQPGPDNSLGMMKLDMPNPHAIFLHDTPAKNLFDTENRAYSHGCIRTERALELALTLAMVLGEVPKEEAVEISKSGKYTKVPLKKEIPVYITYFTMAQDIDGEMRSFADIYGRDEPVLASFKAPRVAKDGRRVTNEEVVAIEDPGL</sequence>
<evidence type="ECO:0000256" key="8">
    <source>
        <dbReference type="SAM" id="MobiDB-lite"/>
    </source>
</evidence>
<keyword evidence="12" id="KW-1185">Reference proteome</keyword>